<keyword evidence="9 10" id="KW-0961">Cell wall biogenesis/degradation</keyword>
<dbReference type="InterPro" id="IPR036565">
    <property type="entry name" value="Mur-like_cat_sf"/>
</dbReference>
<evidence type="ECO:0000259" key="14">
    <source>
        <dbReference type="Pfam" id="PF08245"/>
    </source>
</evidence>
<dbReference type="GO" id="GO:0005524">
    <property type="term" value="F:ATP binding"/>
    <property type="evidence" value="ECO:0007669"/>
    <property type="project" value="UniProtKB-UniRule"/>
</dbReference>
<reference evidence="15" key="1">
    <citation type="submission" date="2020-02" db="EMBL/GenBank/DDBJ databases">
        <authorList>
            <person name="Meier V. D."/>
        </authorList>
    </citation>
    <scope>NUCLEOTIDE SEQUENCE</scope>
    <source>
        <strain evidence="15">AVDCRST_MAG10</strain>
    </source>
</reference>
<dbReference type="Gene3D" id="3.90.190.20">
    <property type="entry name" value="Mur ligase, C-terminal domain"/>
    <property type="match status" value="1"/>
</dbReference>
<dbReference type="GO" id="GO:0071555">
    <property type="term" value="P:cell wall organization"/>
    <property type="evidence" value="ECO:0007669"/>
    <property type="project" value="UniProtKB-KW"/>
</dbReference>
<evidence type="ECO:0000256" key="6">
    <source>
        <dbReference type="ARBA" id="ARBA00022960"/>
    </source>
</evidence>
<dbReference type="GO" id="GO:0008360">
    <property type="term" value="P:regulation of cell shape"/>
    <property type="evidence" value="ECO:0007669"/>
    <property type="project" value="UniProtKB-KW"/>
</dbReference>
<evidence type="ECO:0000256" key="2">
    <source>
        <dbReference type="ARBA" id="ARBA00022598"/>
    </source>
</evidence>
<evidence type="ECO:0000259" key="12">
    <source>
        <dbReference type="Pfam" id="PF01225"/>
    </source>
</evidence>
<feature type="domain" description="Mur ligase C-terminal" evidence="13">
    <location>
        <begin position="311"/>
        <end position="420"/>
    </location>
</feature>
<evidence type="ECO:0000313" key="15">
    <source>
        <dbReference type="EMBL" id="CAA9254026.1"/>
    </source>
</evidence>
<dbReference type="UniPathway" id="UPA00219"/>
<dbReference type="Pfam" id="PF01225">
    <property type="entry name" value="Mur_ligase"/>
    <property type="match status" value="1"/>
</dbReference>
<dbReference type="GO" id="GO:0051301">
    <property type="term" value="P:cell division"/>
    <property type="evidence" value="ECO:0007669"/>
    <property type="project" value="UniProtKB-KW"/>
</dbReference>
<keyword evidence="5 10" id="KW-0067">ATP-binding</keyword>
<evidence type="ECO:0000259" key="13">
    <source>
        <dbReference type="Pfam" id="PF02875"/>
    </source>
</evidence>
<evidence type="ECO:0000256" key="5">
    <source>
        <dbReference type="ARBA" id="ARBA00022840"/>
    </source>
</evidence>
<dbReference type="InterPro" id="IPR051046">
    <property type="entry name" value="MurCDEF_CellWall_CoF430Synth"/>
</dbReference>
<keyword evidence="1 10" id="KW-0963">Cytoplasm</keyword>
<comment type="similarity">
    <text evidence="10">Belongs to the MurCDEF family. MurF subfamily.</text>
</comment>
<dbReference type="HAMAP" id="MF_02019">
    <property type="entry name" value="MurF"/>
    <property type="match status" value="1"/>
</dbReference>
<keyword evidence="3 10" id="KW-0132">Cell division</keyword>
<dbReference type="NCBIfam" id="TIGR01143">
    <property type="entry name" value="murF"/>
    <property type="match status" value="1"/>
</dbReference>
<comment type="catalytic activity">
    <reaction evidence="10 11">
        <text>D-alanyl-D-alanine + UDP-N-acetyl-alpha-D-muramoyl-L-alanyl-gamma-D-glutamyl-meso-2,6-diaminopimelate + ATP = UDP-N-acetyl-alpha-D-muramoyl-L-alanyl-gamma-D-glutamyl-meso-2,6-diaminopimeloyl-D-alanyl-D-alanine + ADP + phosphate + H(+)</text>
        <dbReference type="Rhea" id="RHEA:28374"/>
        <dbReference type="ChEBI" id="CHEBI:15378"/>
        <dbReference type="ChEBI" id="CHEBI:30616"/>
        <dbReference type="ChEBI" id="CHEBI:43474"/>
        <dbReference type="ChEBI" id="CHEBI:57822"/>
        <dbReference type="ChEBI" id="CHEBI:61386"/>
        <dbReference type="ChEBI" id="CHEBI:83905"/>
        <dbReference type="ChEBI" id="CHEBI:456216"/>
        <dbReference type="EC" id="6.3.2.10"/>
    </reaction>
</comment>
<dbReference type="EMBL" id="CADCTB010000145">
    <property type="protein sequence ID" value="CAA9254026.1"/>
    <property type="molecule type" value="Genomic_DNA"/>
</dbReference>
<dbReference type="Gene3D" id="3.40.1390.10">
    <property type="entry name" value="MurE/MurF, N-terminal domain"/>
    <property type="match status" value="1"/>
</dbReference>
<keyword evidence="8 10" id="KW-0131">Cell cycle</keyword>
<name>A0A6J4IIV1_9ACTN</name>
<dbReference type="Gene3D" id="3.40.1190.10">
    <property type="entry name" value="Mur-like, catalytic domain"/>
    <property type="match status" value="1"/>
</dbReference>
<feature type="domain" description="Mur ligase central" evidence="14">
    <location>
        <begin position="102"/>
        <end position="288"/>
    </location>
</feature>
<gene>
    <name evidence="10" type="primary">murF</name>
    <name evidence="15" type="ORF">AVDCRST_MAG10-2384</name>
</gene>
<dbReference type="InterPro" id="IPR035911">
    <property type="entry name" value="MurE/MurF_N"/>
</dbReference>
<dbReference type="Pfam" id="PF08245">
    <property type="entry name" value="Mur_ligase_M"/>
    <property type="match status" value="1"/>
</dbReference>
<comment type="subcellular location">
    <subcellularLocation>
        <location evidence="10 11">Cytoplasm</location>
    </subcellularLocation>
</comment>
<dbReference type="PANTHER" id="PTHR43024">
    <property type="entry name" value="UDP-N-ACETYLMURAMOYL-TRIPEPTIDE--D-ALANYL-D-ALANINE LIGASE"/>
    <property type="match status" value="1"/>
</dbReference>
<keyword evidence="2 10" id="KW-0436">Ligase</keyword>
<keyword evidence="7 10" id="KW-0573">Peptidoglycan synthesis</keyword>
<protein>
    <recommendedName>
        <fullName evidence="10 11">UDP-N-acetylmuramoyl-tripeptide--D-alanyl-D-alanine ligase</fullName>
        <ecNumber evidence="10 11">6.3.2.10</ecNumber>
    </recommendedName>
    <alternativeName>
        <fullName evidence="10">D-alanyl-D-alanine-adding enzyme</fullName>
    </alternativeName>
</protein>
<evidence type="ECO:0000256" key="3">
    <source>
        <dbReference type="ARBA" id="ARBA00022618"/>
    </source>
</evidence>
<dbReference type="GO" id="GO:0047480">
    <property type="term" value="F:UDP-N-acetylmuramoyl-tripeptide-D-alanyl-D-alanine ligase activity"/>
    <property type="evidence" value="ECO:0007669"/>
    <property type="project" value="UniProtKB-UniRule"/>
</dbReference>
<keyword evidence="4 10" id="KW-0547">Nucleotide-binding</keyword>
<dbReference type="PANTHER" id="PTHR43024:SF1">
    <property type="entry name" value="UDP-N-ACETYLMURAMOYL-TRIPEPTIDE--D-ALANYL-D-ALANINE LIGASE"/>
    <property type="match status" value="1"/>
</dbReference>
<dbReference type="SUPFAM" id="SSF63418">
    <property type="entry name" value="MurE/MurF N-terminal domain"/>
    <property type="match status" value="1"/>
</dbReference>
<accession>A0A6J4IIV1</accession>
<dbReference type="SUPFAM" id="SSF53244">
    <property type="entry name" value="MurD-like peptide ligases, peptide-binding domain"/>
    <property type="match status" value="1"/>
</dbReference>
<evidence type="ECO:0000256" key="10">
    <source>
        <dbReference type="HAMAP-Rule" id="MF_02019"/>
    </source>
</evidence>
<dbReference type="GO" id="GO:0009252">
    <property type="term" value="P:peptidoglycan biosynthetic process"/>
    <property type="evidence" value="ECO:0007669"/>
    <property type="project" value="UniProtKB-UniRule"/>
</dbReference>
<dbReference type="InterPro" id="IPR005863">
    <property type="entry name" value="UDP-N-AcMur_synth"/>
</dbReference>
<sequence length="434" mass="44294">MRLPVRYVASATGGEAWGPDVTVDGACIDSRLIRPGQLFVALRGARDGHDFVDTALAGGAAACLVQHRPPSGACVVVPDTFAALTRLATAARDRLPAPVVGITGSVGKTSTKDLLAAALARRWRVSASPKSFNNELGVPLTVLETPDDTEVVVVEMGARGKGHVAALCAVARPLVGVVTTVGVSHAEFFGTVEDIARAKGELVEALPEEGTAVLNADVPLVAAMAMRAAARVVTFGLATGDVRAERVTLDEDLRPSFLLRSPWGDAPVSLAVRGHHQVANALAAAAAALACETPMEDVAAGLGDAHLSPWRMQLERAPSGALVLNDTYNANPLSMEAALRGLAALPAERRTALLGVMAELGEVGPAEHARVGALAEELGIRVIAVAAPAYGGEPAADPDDALARLGPIGPGDAVLVKGSRAAGLESVAGTLASS</sequence>
<dbReference type="Pfam" id="PF02875">
    <property type="entry name" value="Mur_ligase_C"/>
    <property type="match status" value="1"/>
</dbReference>
<dbReference type="InterPro" id="IPR004101">
    <property type="entry name" value="Mur_ligase_C"/>
</dbReference>
<feature type="binding site" evidence="10">
    <location>
        <begin position="104"/>
        <end position="110"/>
    </location>
    <ligand>
        <name>ATP</name>
        <dbReference type="ChEBI" id="CHEBI:30616"/>
    </ligand>
</feature>
<feature type="domain" description="Mur ligase N-terminal catalytic" evidence="12">
    <location>
        <begin position="25"/>
        <end position="68"/>
    </location>
</feature>
<dbReference type="GO" id="GO:0005737">
    <property type="term" value="C:cytoplasm"/>
    <property type="evidence" value="ECO:0007669"/>
    <property type="project" value="UniProtKB-SubCell"/>
</dbReference>
<evidence type="ECO:0000256" key="4">
    <source>
        <dbReference type="ARBA" id="ARBA00022741"/>
    </source>
</evidence>
<keyword evidence="6 10" id="KW-0133">Cell shape</keyword>
<organism evidence="15">
    <name type="scientific">uncultured Acidimicrobiales bacterium</name>
    <dbReference type="NCBI Taxonomy" id="310071"/>
    <lineage>
        <taxon>Bacteria</taxon>
        <taxon>Bacillati</taxon>
        <taxon>Actinomycetota</taxon>
        <taxon>Acidimicrobiia</taxon>
        <taxon>Acidimicrobiales</taxon>
        <taxon>environmental samples</taxon>
    </lineage>
</organism>
<dbReference type="InterPro" id="IPR000713">
    <property type="entry name" value="Mur_ligase_N"/>
</dbReference>
<proteinExistence type="inferred from homology"/>
<dbReference type="InterPro" id="IPR013221">
    <property type="entry name" value="Mur_ligase_cen"/>
</dbReference>
<evidence type="ECO:0000256" key="9">
    <source>
        <dbReference type="ARBA" id="ARBA00023316"/>
    </source>
</evidence>
<dbReference type="InterPro" id="IPR036615">
    <property type="entry name" value="Mur_ligase_C_dom_sf"/>
</dbReference>
<dbReference type="SUPFAM" id="SSF53623">
    <property type="entry name" value="MurD-like peptide ligases, catalytic domain"/>
    <property type="match status" value="1"/>
</dbReference>
<evidence type="ECO:0000256" key="1">
    <source>
        <dbReference type="ARBA" id="ARBA00022490"/>
    </source>
</evidence>
<comment type="pathway">
    <text evidence="10 11">Cell wall biogenesis; peptidoglycan biosynthesis.</text>
</comment>
<dbReference type="EC" id="6.3.2.10" evidence="10 11"/>
<evidence type="ECO:0000256" key="11">
    <source>
        <dbReference type="RuleBase" id="RU004136"/>
    </source>
</evidence>
<dbReference type="AlphaFoldDB" id="A0A6J4IIV1"/>
<evidence type="ECO:0000256" key="7">
    <source>
        <dbReference type="ARBA" id="ARBA00022984"/>
    </source>
</evidence>
<comment type="function">
    <text evidence="10 11">Involved in cell wall formation. Catalyzes the final step in the synthesis of UDP-N-acetylmuramoyl-pentapeptide, the precursor of murein.</text>
</comment>
<evidence type="ECO:0000256" key="8">
    <source>
        <dbReference type="ARBA" id="ARBA00023306"/>
    </source>
</evidence>